<keyword evidence="1" id="KW-0820">tRNA-binding</keyword>
<dbReference type="PANTHER" id="PTHR43453:SF3">
    <property type="entry name" value="TRNA_RRNA METHYLTRANSFERASE SPOU TYPE DOMAIN-CONTAINING PROTEIN"/>
    <property type="match status" value="1"/>
</dbReference>
<dbReference type="AlphaFoldDB" id="A0A1E7ESC4"/>
<dbReference type="InterPro" id="IPR029028">
    <property type="entry name" value="Alpha/beta_knot_MTases"/>
</dbReference>
<dbReference type="KEGG" id="fcy:FRACYDRAFT_195873"/>
<dbReference type="InterPro" id="IPR029026">
    <property type="entry name" value="tRNA_m1G_MTases_N"/>
</dbReference>
<keyword evidence="1" id="KW-0694">RNA-binding</keyword>
<dbReference type="GO" id="GO:0008173">
    <property type="term" value="F:RNA methyltransferase activity"/>
    <property type="evidence" value="ECO:0007669"/>
    <property type="project" value="InterPro"/>
</dbReference>
<dbReference type="Gene3D" id="3.40.1280.10">
    <property type="match status" value="1"/>
</dbReference>
<organism evidence="5 6">
    <name type="scientific">Fragilariopsis cylindrus CCMP1102</name>
    <dbReference type="NCBI Taxonomy" id="635003"/>
    <lineage>
        <taxon>Eukaryota</taxon>
        <taxon>Sar</taxon>
        <taxon>Stramenopiles</taxon>
        <taxon>Ochrophyta</taxon>
        <taxon>Bacillariophyta</taxon>
        <taxon>Bacillariophyceae</taxon>
        <taxon>Bacillariophycidae</taxon>
        <taxon>Bacillariales</taxon>
        <taxon>Bacillariaceae</taxon>
        <taxon>Fragilariopsis</taxon>
    </lineage>
</organism>
<keyword evidence="2 5" id="KW-0489">Methyltransferase</keyword>
<gene>
    <name evidence="5" type="ORF">FRACYDRAFT_195873</name>
</gene>
<keyword evidence="3" id="KW-0808">Transferase</keyword>
<dbReference type="GO" id="GO:0000049">
    <property type="term" value="F:tRNA binding"/>
    <property type="evidence" value="ECO:0007669"/>
    <property type="project" value="UniProtKB-KW"/>
</dbReference>
<proteinExistence type="predicted"/>
<evidence type="ECO:0000256" key="1">
    <source>
        <dbReference type="ARBA" id="ARBA00022555"/>
    </source>
</evidence>
<dbReference type="InParanoid" id="A0A1E7ESC4"/>
<dbReference type="InterPro" id="IPR001537">
    <property type="entry name" value="SpoU_MeTrfase"/>
</dbReference>
<evidence type="ECO:0000256" key="2">
    <source>
        <dbReference type="ARBA" id="ARBA00022603"/>
    </source>
</evidence>
<dbReference type="Pfam" id="PF00588">
    <property type="entry name" value="SpoU_methylase"/>
    <property type="match status" value="1"/>
</dbReference>
<accession>A0A1E7ESC4</accession>
<dbReference type="InterPro" id="IPR033671">
    <property type="entry name" value="TrmH"/>
</dbReference>
<reference evidence="5 6" key="1">
    <citation type="submission" date="2016-09" db="EMBL/GenBank/DDBJ databases">
        <title>Extensive genetic diversity and differential bi-allelic expression allows diatom success in the polar Southern Ocean.</title>
        <authorList>
            <consortium name="DOE Joint Genome Institute"/>
            <person name="Mock T."/>
            <person name="Otillar R.P."/>
            <person name="Strauss J."/>
            <person name="Dupont C."/>
            <person name="Frickenhaus S."/>
            <person name="Maumus F."/>
            <person name="Mcmullan M."/>
            <person name="Sanges R."/>
            <person name="Schmutz J."/>
            <person name="Toseland A."/>
            <person name="Valas R."/>
            <person name="Veluchamy A."/>
            <person name="Ward B.J."/>
            <person name="Allen A."/>
            <person name="Barry K."/>
            <person name="Falciatore A."/>
            <person name="Ferrante M."/>
            <person name="Fortunato A.E."/>
            <person name="Gloeckner G."/>
            <person name="Gruber A."/>
            <person name="Hipkin R."/>
            <person name="Janech M."/>
            <person name="Kroth P."/>
            <person name="Leese F."/>
            <person name="Lindquist E."/>
            <person name="Lyon B.R."/>
            <person name="Martin J."/>
            <person name="Mayer C."/>
            <person name="Parker M."/>
            <person name="Quesneville H."/>
            <person name="Raymond J."/>
            <person name="Uhlig C."/>
            <person name="Valentin K.U."/>
            <person name="Worden A.Z."/>
            <person name="Armbrust E.V."/>
            <person name="Bowler C."/>
            <person name="Green B."/>
            <person name="Moulton V."/>
            <person name="Van Oosterhout C."/>
            <person name="Grigoriev I."/>
        </authorList>
    </citation>
    <scope>NUCLEOTIDE SEQUENCE [LARGE SCALE GENOMIC DNA]</scope>
    <source>
        <strain evidence="5 6">CCMP1102</strain>
    </source>
</reference>
<dbReference type="Proteomes" id="UP000095751">
    <property type="component" value="Unassembled WGS sequence"/>
</dbReference>
<dbReference type="OrthoDB" id="241340at2759"/>
<feature type="domain" description="tRNA/rRNA methyltransferase SpoU type" evidence="4">
    <location>
        <begin position="3"/>
        <end position="150"/>
    </location>
</feature>
<dbReference type="PANTHER" id="PTHR43453">
    <property type="entry name" value="RRNA METHYLASE-LIKE"/>
    <property type="match status" value="1"/>
</dbReference>
<evidence type="ECO:0000256" key="3">
    <source>
        <dbReference type="ARBA" id="ARBA00022679"/>
    </source>
</evidence>
<evidence type="ECO:0000313" key="6">
    <source>
        <dbReference type="Proteomes" id="UP000095751"/>
    </source>
</evidence>
<protein>
    <submittedName>
        <fullName evidence="5">SpoU_methylase-domain-containing protein</fullName>
    </submittedName>
</protein>
<dbReference type="SUPFAM" id="SSF75217">
    <property type="entry name" value="alpha/beta knot"/>
    <property type="match status" value="1"/>
</dbReference>
<evidence type="ECO:0000313" key="5">
    <source>
        <dbReference type="EMBL" id="OEU08920.1"/>
    </source>
</evidence>
<sequence>SRLIIVVERCTNDHNYSAILRTVEALGVATVYMIDPPDELNQRRLHHIFARNATEWITVRDFETVEDCVACCRKQGYKLWVTDLSQAAEALDLSPDPSKPLRIPDKIALVFGTEAVGASNYILEQADKRVYLPLRGFADSLNLSVSTALVTQALFFLDPSLIGAMSEGERKDMRKAWFTKLAQQRLLTSKQKKDRKILGAKMKKCETLNKRIQDDPDYYIQPGEQKKLDEWSSYQRELESIEALIDPVKVQIAVQEWIDNPPVPLTDLRRADTHRVCFVGKNTRHMHKEHW</sequence>
<dbReference type="CDD" id="cd18092">
    <property type="entry name" value="SpoU-like_TrmH"/>
    <property type="match status" value="1"/>
</dbReference>
<keyword evidence="6" id="KW-1185">Reference proteome</keyword>
<evidence type="ECO:0000259" key="4">
    <source>
        <dbReference type="Pfam" id="PF00588"/>
    </source>
</evidence>
<feature type="non-terminal residue" evidence="5">
    <location>
        <position position="1"/>
    </location>
</feature>
<dbReference type="EMBL" id="KV784378">
    <property type="protein sequence ID" value="OEU08920.1"/>
    <property type="molecule type" value="Genomic_DNA"/>
</dbReference>
<name>A0A1E7ESC4_9STRA</name>
<dbReference type="GO" id="GO:0002938">
    <property type="term" value="P:tRNA guanine ribose methylation"/>
    <property type="evidence" value="ECO:0007669"/>
    <property type="project" value="TreeGrafter"/>
</dbReference>